<dbReference type="Gene3D" id="3.30.230.10">
    <property type="match status" value="1"/>
</dbReference>
<sequence length="320" mass="34068">MTFPASTSRSAQAASEAEQSGVRHGVGISFGTFGELLQGALPGLDQDFLVTLPILRRSTARLTLLPGTGELRVQPEHKHKSLRIARSVLACHGMAPSGRLVVTSQLPEGKGMASSSADLIATIRATGRAIGRRVTPRTAEAFLRPIEPTDGLMYRDVVAFYHRRVELYRCLTAPPALTIVGVDEGGQVDTVSFNATRPPITAGEQREYSRLLDLLAVALAGGDLATVGQVATRSAQMNQARCPKRYLDRLRHVCRQVGGLGVVVAHSGTVLGILISNDDPGYAGKIADAKTACHELAGNVSIDYTADPISVLRRTRISVG</sequence>
<feature type="domain" description="GHMP kinase N-terminal" evidence="3">
    <location>
        <begin position="84"/>
        <end position="161"/>
    </location>
</feature>
<gene>
    <name evidence="5" type="ORF">JOF56_008912</name>
</gene>
<keyword evidence="6" id="KW-1185">Reference proteome</keyword>
<dbReference type="EMBL" id="JAGINW010000001">
    <property type="protein sequence ID" value="MBP2328527.1"/>
    <property type="molecule type" value="Genomic_DNA"/>
</dbReference>
<keyword evidence="1" id="KW-0808">Transferase</keyword>
<dbReference type="InterPro" id="IPR013750">
    <property type="entry name" value="GHMP_kinase_C_dom"/>
</dbReference>
<dbReference type="RefSeq" id="WP_209645504.1">
    <property type="nucleotide sequence ID" value="NZ_JAGINW010000001.1"/>
</dbReference>
<dbReference type="Pfam" id="PF00288">
    <property type="entry name" value="GHMP_kinases_N"/>
    <property type="match status" value="1"/>
</dbReference>
<organism evidence="5 6">
    <name type="scientific">Kibdelosporangium banguiense</name>
    <dbReference type="NCBI Taxonomy" id="1365924"/>
    <lineage>
        <taxon>Bacteria</taxon>
        <taxon>Bacillati</taxon>
        <taxon>Actinomycetota</taxon>
        <taxon>Actinomycetes</taxon>
        <taxon>Pseudonocardiales</taxon>
        <taxon>Pseudonocardiaceae</taxon>
        <taxon>Kibdelosporangium</taxon>
    </lineage>
</organism>
<reference evidence="5 6" key="1">
    <citation type="submission" date="2021-03" db="EMBL/GenBank/DDBJ databases">
        <title>Sequencing the genomes of 1000 actinobacteria strains.</title>
        <authorList>
            <person name="Klenk H.-P."/>
        </authorList>
    </citation>
    <scope>NUCLEOTIDE SEQUENCE [LARGE SCALE GENOMIC DNA]</scope>
    <source>
        <strain evidence="5 6">DSM 46670</strain>
    </source>
</reference>
<dbReference type="Proteomes" id="UP001519332">
    <property type="component" value="Unassembled WGS sequence"/>
</dbReference>
<dbReference type="InterPro" id="IPR014721">
    <property type="entry name" value="Ribsml_uS5_D2-typ_fold_subgr"/>
</dbReference>
<accession>A0ABS4TVU4</accession>
<evidence type="ECO:0000259" key="4">
    <source>
        <dbReference type="Pfam" id="PF08544"/>
    </source>
</evidence>
<proteinExistence type="predicted"/>
<dbReference type="Pfam" id="PF08544">
    <property type="entry name" value="GHMP_kinases_C"/>
    <property type="match status" value="1"/>
</dbReference>
<comment type="caution">
    <text evidence="5">The sequence shown here is derived from an EMBL/GenBank/DDBJ whole genome shotgun (WGS) entry which is preliminary data.</text>
</comment>
<protein>
    <submittedName>
        <fullName evidence="5">Uncharacterized protein involved in propanediol utilization</fullName>
    </submittedName>
</protein>
<dbReference type="InterPro" id="IPR012363">
    <property type="entry name" value="PduX"/>
</dbReference>
<dbReference type="PIRSF" id="PIRSF033887">
    <property type="entry name" value="PduX"/>
    <property type="match status" value="1"/>
</dbReference>
<evidence type="ECO:0000313" key="6">
    <source>
        <dbReference type="Proteomes" id="UP001519332"/>
    </source>
</evidence>
<dbReference type="SUPFAM" id="SSF54211">
    <property type="entry name" value="Ribosomal protein S5 domain 2-like"/>
    <property type="match status" value="1"/>
</dbReference>
<evidence type="ECO:0000259" key="3">
    <source>
        <dbReference type="Pfam" id="PF00288"/>
    </source>
</evidence>
<evidence type="ECO:0000256" key="2">
    <source>
        <dbReference type="ARBA" id="ARBA00022777"/>
    </source>
</evidence>
<dbReference type="InterPro" id="IPR020568">
    <property type="entry name" value="Ribosomal_Su5_D2-typ_SF"/>
</dbReference>
<feature type="domain" description="GHMP kinase C-terminal" evidence="4">
    <location>
        <begin position="216"/>
        <end position="280"/>
    </location>
</feature>
<evidence type="ECO:0000256" key="1">
    <source>
        <dbReference type="ARBA" id="ARBA00022679"/>
    </source>
</evidence>
<keyword evidence="2" id="KW-0418">Kinase</keyword>
<evidence type="ECO:0000313" key="5">
    <source>
        <dbReference type="EMBL" id="MBP2328527.1"/>
    </source>
</evidence>
<dbReference type="InterPro" id="IPR006204">
    <property type="entry name" value="GHMP_kinase_N_dom"/>
</dbReference>
<name>A0ABS4TVU4_9PSEU</name>